<organism evidence="2 3">
    <name type="scientific">Marasmius tenuissimus</name>
    <dbReference type="NCBI Taxonomy" id="585030"/>
    <lineage>
        <taxon>Eukaryota</taxon>
        <taxon>Fungi</taxon>
        <taxon>Dikarya</taxon>
        <taxon>Basidiomycota</taxon>
        <taxon>Agaricomycotina</taxon>
        <taxon>Agaricomycetes</taxon>
        <taxon>Agaricomycetidae</taxon>
        <taxon>Agaricales</taxon>
        <taxon>Marasmiineae</taxon>
        <taxon>Marasmiaceae</taxon>
        <taxon>Marasmius</taxon>
    </lineage>
</organism>
<protein>
    <recommendedName>
        <fullName evidence="4">Steroid 5-alpha reductase C-terminal domain-containing protein</fullName>
    </recommendedName>
</protein>
<keyword evidence="1" id="KW-1133">Transmembrane helix</keyword>
<dbReference type="PANTHER" id="PTHR32251:SF15">
    <property type="entry name" value="3-OXO-5-ALPHA-STEROID 4-DEHYDROGENASE (DUF1295)"/>
    <property type="match status" value="1"/>
</dbReference>
<keyword evidence="3" id="KW-1185">Reference proteome</keyword>
<sequence>MSRSSADRQHEHAFIRRGTEGSSFLTKLLFSLSRIADVPLQYQILANGLGHPIITSLGSQPLLSYPPAADQANVLTSLLELSPYCIVLLGMSIGSMVKQGVWLIRISQEDIGVGGALGIGAFNALSNSLNTLVFSAAATSVITTPADEWNLLSSPQLLVGSTMFVVGIGLEWISEEQRKAFKDDSRNKGKVYSGGLFGWARHINFGGYTLWRSGFSLAAGGWWLGAIVAAVFTYFFAKGGIPELDEYCSNRVSLVILILDDE</sequence>
<gene>
    <name evidence="2" type="ORF">AAF712_011826</name>
</gene>
<reference evidence="2 3" key="1">
    <citation type="submission" date="2024-05" db="EMBL/GenBank/DDBJ databases">
        <title>A draft genome resource for the thread blight pathogen Marasmius tenuissimus strain MS-2.</title>
        <authorList>
            <person name="Yulfo-Soto G.E."/>
            <person name="Baruah I.K."/>
            <person name="Amoako-Attah I."/>
            <person name="Bukari Y."/>
            <person name="Meinhardt L.W."/>
            <person name="Bailey B.A."/>
            <person name="Cohen S.P."/>
        </authorList>
    </citation>
    <scope>NUCLEOTIDE SEQUENCE [LARGE SCALE GENOMIC DNA]</scope>
    <source>
        <strain evidence="2 3">MS-2</strain>
    </source>
</reference>
<comment type="caution">
    <text evidence="2">The sequence shown here is derived from an EMBL/GenBank/DDBJ whole genome shotgun (WGS) entry which is preliminary data.</text>
</comment>
<dbReference type="EMBL" id="JBBXMP010000138">
    <property type="protein sequence ID" value="KAL0061368.1"/>
    <property type="molecule type" value="Genomic_DNA"/>
</dbReference>
<proteinExistence type="predicted"/>
<evidence type="ECO:0008006" key="4">
    <source>
        <dbReference type="Google" id="ProtNLM"/>
    </source>
</evidence>
<dbReference type="Pfam" id="PF06966">
    <property type="entry name" value="DUF1295"/>
    <property type="match status" value="1"/>
</dbReference>
<dbReference type="Gene3D" id="1.20.120.1630">
    <property type="match status" value="1"/>
</dbReference>
<feature type="transmembrane region" description="Helical" evidence="1">
    <location>
        <begin position="217"/>
        <end position="237"/>
    </location>
</feature>
<evidence type="ECO:0000256" key="1">
    <source>
        <dbReference type="SAM" id="Phobius"/>
    </source>
</evidence>
<dbReference type="Proteomes" id="UP001437256">
    <property type="component" value="Unassembled WGS sequence"/>
</dbReference>
<name>A0ABR2ZKX6_9AGAR</name>
<evidence type="ECO:0000313" key="3">
    <source>
        <dbReference type="Proteomes" id="UP001437256"/>
    </source>
</evidence>
<evidence type="ECO:0000313" key="2">
    <source>
        <dbReference type="EMBL" id="KAL0061368.1"/>
    </source>
</evidence>
<keyword evidence="1" id="KW-0472">Membrane</keyword>
<dbReference type="PANTHER" id="PTHR32251">
    <property type="entry name" value="3-OXO-5-ALPHA-STEROID 4-DEHYDROGENASE"/>
    <property type="match status" value="1"/>
</dbReference>
<keyword evidence="1" id="KW-0812">Transmembrane</keyword>
<dbReference type="PROSITE" id="PS50244">
    <property type="entry name" value="S5A_REDUCTASE"/>
    <property type="match status" value="1"/>
</dbReference>
<accession>A0ABR2ZKX6</accession>
<dbReference type="InterPro" id="IPR010721">
    <property type="entry name" value="UstE-like"/>
</dbReference>